<dbReference type="InterPro" id="IPR036688">
    <property type="entry name" value="MoeA_C_domain_IV_sf"/>
</dbReference>
<gene>
    <name evidence="11" type="ORF">UFOPK2658_01307</name>
    <name evidence="12" type="ORF">UFOPK2880_01278</name>
    <name evidence="13" type="ORF">UFOPK3004_00557</name>
    <name evidence="14" type="ORF">UFOPK3304_00844</name>
    <name evidence="15" type="ORF">UFOPK3494_00688</name>
    <name evidence="16" type="ORF">UFOPK4134_00598</name>
</gene>
<dbReference type="InterPro" id="IPR038987">
    <property type="entry name" value="MoeA-like"/>
</dbReference>
<keyword evidence="6" id="KW-0479">Metal-binding</keyword>
<dbReference type="Pfam" id="PF00994">
    <property type="entry name" value="MoCF_biosynth"/>
    <property type="match status" value="1"/>
</dbReference>
<dbReference type="SUPFAM" id="SSF53218">
    <property type="entry name" value="Molybdenum cofactor biosynthesis proteins"/>
    <property type="match status" value="1"/>
</dbReference>
<proteinExistence type="predicted"/>
<dbReference type="GO" id="GO:0061599">
    <property type="term" value="F:molybdopterin molybdotransferase activity"/>
    <property type="evidence" value="ECO:0007669"/>
    <property type="project" value="UniProtKB-EC"/>
</dbReference>
<evidence type="ECO:0000256" key="7">
    <source>
        <dbReference type="ARBA" id="ARBA00022842"/>
    </source>
</evidence>
<dbReference type="GO" id="GO:0006777">
    <property type="term" value="P:Mo-molybdopterin cofactor biosynthetic process"/>
    <property type="evidence" value="ECO:0007669"/>
    <property type="project" value="UniProtKB-KW"/>
</dbReference>
<dbReference type="InterPro" id="IPR036135">
    <property type="entry name" value="MoeA_linker/N_sf"/>
</dbReference>
<dbReference type="GO" id="GO:0046872">
    <property type="term" value="F:metal ion binding"/>
    <property type="evidence" value="ECO:0007669"/>
    <property type="project" value="UniProtKB-KW"/>
</dbReference>
<evidence type="ECO:0000256" key="3">
    <source>
        <dbReference type="ARBA" id="ARBA00013269"/>
    </source>
</evidence>
<accession>A0A6J7FR46</accession>
<evidence type="ECO:0000259" key="10">
    <source>
        <dbReference type="SMART" id="SM00852"/>
    </source>
</evidence>
<dbReference type="UniPathway" id="UPA00344"/>
<dbReference type="EMBL" id="CAFBLJ010000036">
    <property type="protein sequence ID" value="CAB4868094.1"/>
    <property type="molecule type" value="Genomic_DNA"/>
</dbReference>
<sequence>MRFNRGLGNNRMCVCLAPSLLCRLSCTVIHVSPKDPANTSGSLIPIADARQLVLTACVESAPINMSVGQATGFVLAQDVVSPEDVPPFANSAVDGYAVRAADTSGANSNESISLRVIGEVAAGAPANVPVKNGTAIRIMTGAPMPEGADSVVMVEDTKFVGDRHNFDGSQFVQIFKEVRSGDAVRRAGDDVHVGDKVFEIGTEIRPSVAGVLASVNCRSPLVYPRVRVAVLSTGDELIDDGSVLAPGQIRESNRTMLMGLVAQAGAEAIDYGIVRDDEDALVAVLHQAATECDAIVTSGGVSMGDYDVVKAVLSRIAEMHWMQLAIKPAKPFAFGLLQSSNSRRVPVFGLPGNPVSSLVSFELLARPALRKMAGHPQSAWDRPLITAIADSPIKRSADGKVHYQRVIAHFKDDGRLHIDSVRSQGSHQLAASALANAIAVVPNGNGVEAGGEVPTILLVS</sequence>
<dbReference type="Gene3D" id="3.90.105.10">
    <property type="entry name" value="Molybdopterin biosynthesis moea protein, domain 2"/>
    <property type="match status" value="1"/>
</dbReference>
<dbReference type="SUPFAM" id="SSF63882">
    <property type="entry name" value="MoeA N-terminal region -like"/>
    <property type="match status" value="1"/>
</dbReference>
<dbReference type="SUPFAM" id="SSF63867">
    <property type="entry name" value="MoeA C-terminal domain-like"/>
    <property type="match status" value="1"/>
</dbReference>
<evidence type="ECO:0000256" key="2">
    <source>
        <dbReference type="ARBA" id="ARBA00005046"/>
    </source>
</evidence>
<protein>
    <recommendedName>
        <fullName evidence="3">molybdopterin molybdotransferase</fullName>
        <ecNumber evidence="3">2.10.1.1</ecNumber>
    </recommendedName>
</protein>
<dbReference type="AlphaFoldDB" id="A0A6J7FR46"/>
<dbReference type="EMBL" id="CAEZZP010000087">
    <property type="protein sequence ID" value="CAB4778497.1"/>
    <property type="molecule type" value="Genomic_DNA"/>
</dbReference>
<dbReference type="NCBIfam" id="NF045515">
    <property type="entry name" value="Glp_gephyrin"/>
    <property type="match status" value="1"/>
</dbReference>
<evidence type="ECO:0000256" key="5">
    <source>
        <dbReference type="ARBA" id="ARBA00022679"/>
    </source>
</evidence>
<dbReference type="InterPro" id="IPR005111">
    <property type="entry name" value="MoeA_C_domain_IV"/>
</dbReference>
<dbReference type="InterPro" id="IPR005110">
    <property type="entry name" value="MoeA_linker/N"/>
</dbReference>
<evidence type="ECO:0000256" key="1">
    <source>
        <dbReference type="ARBA" id="ARBA00001946"/>
    </source>
</evidence>
<dbReference type="Gene3D" id="2.170.190.11">
    <property type="entry name" value="Molybdopterin biosynthesis moea protein, domain 3"/>
    <property type="match status" value="1"/>
</dbReference>
<dbReference type="CDD" id="cd00887">
    <property type="entry name" value="MoeA"/>
    <property type="match status" value="1"/>
</dbReference>
<reference evidence="15" key="1">
    <citation type="submission" date="2020-05" db="EMBL/GenBank/DDBJ databases">
        <authorList>
            <person name="Chiriac C."/>
            <person name="Salcher M."/>
            <person name="Ghai R."/>
            <person name="Kavagutti S V."/>
        </authorList>
    </citation>
    <scope>NUCLEOTIDE SEQUENCE</scope>
</reference>
<evidence type="ECO:0000313" key="12">
    <source>
        <dbReference type="EMBL" id="CAB4778497.1"/>
    </source>
</evidence>
<evidence type="ECO:0000313" key="16">
    <source>
        <dbReference type="EMBL" id="CAB5026369.1"/>
    </source>
</evidence>
<evidence type="ECO:0000313" key="14">
    <source>
        <dbReference type="EMBL" id="CAB4868094.1"/>
    </source>
</evidence>
<organism evidence="15">
    <name type="scientific">freshwater metagenome</name>
    <dbReference type="NCBI Taxonomy" id="449393"/>
    <lineage>
        <taxon>unclassified sequences</taxon>
        <taxon>metagenomes</taxon>
        <taxon>ecological metagenomes</taxon>
    </lineage>
</organism>
<dbReference type="EMBL" id="CAFBMF010000032">
    <property type="protein sequence ID" value="CAB4896284.1"/>
    <property type="molecule type" value="Genomic_DNA"/>
</dbReference>
<dbReference type="EMBL" id="CAFAAL010000032">
    <property type="protein sequence ID" value="CAB4799012.1"/>
    <property type="molecule type" value="Genomic_DNA"/>
</dbReference>
<dbReference type="InterPro" id="IPR001453">
    <property type="entry name" value="MoaB/Mog_dom"/>
</dbReference>
<dbReference type="Pfam" id="PF03454">
    <property type="entry name" value="MoeA_C"/>
    <property type="match status" value="1"/>
</dbReference>
<dbReference type="FunFam" id="2.170.190.11:FF:000001">
    <property type="entry name" value="Molybdopterin molybdenumtransferase"/>
    <property type="match status" value="1"/>
</dbReference>
<dbReference type="NCBIfam" id="TIGR00177">
    <property type="entry name" value="molyb_syn"/>
    <property type="match status" value="1"/>
</dbReference>
<dbReference type="PANTHER" id="PTHR10192">
    <property type="entry name" value="MOLYBDOPTERIN BIOSYNTHESIS PROTEIN"/>
    <property type="match status" value="1"/>
</dbReference>
<evidence type="ECO:0000256" key="8">
    <source>
        <dbReference type="ARBA" id="ARBA00023150"/>
    </source>
</evidence>
<feature type="domain" description="MoaB/Mog" evidence="10">
    <location>
        <begin position="229"/>
        <end position="371"/>
    </location>
</feature>
<evidence type="ECO:0000313" key="13">
    <source>
        <dbReference type="EMBL" id="CAB4799012.1"/>
    </source>
</evidence>
<name>A0A6J7FR46_9ZZZZ</name>
<dbReference type="GO" id="GO:0005829">
    <property type="term" value="C:cytosol"/>
    <property type="evidence" value="ECO:0007669"/>
    <property type="project" value="TreeGrafter"/>
</dbReference>
<keyword evidence="7" id="KW-0460">Magnesium</keyword>
<evidence type="ECO:0000256" key="4">
    <source>
        <dbReference type="ARBA" id="ARBA00022505"/>
    </source>
</evidence>
<evidence type="ECO:0000313" key="15">
    <source>
        <dbReference type="EMBL" id="CAB4896284.1"/>
    </source>
</evidence>
<keyword evidence="8" id="KW-0501">Molybdenum cofactor biosynthesis</keyword>
<dbReference type="FunFam" id="3.40.980.10:FF:000004">
    <property type="entry name" value="Molybdopterin molybdenumtransferase"/>
    <property type="match status" value="1"/>
</dbReference>
<dbReference type="InterPro" id="IPR036425">
    <property type="entry name" value="MoaB/Mog-like_dom_sf"/>
</dbReference>
<keyword evidence="4" id="KW-0500">Molybdenum</keyword>
<dbReference type="SMART" id="SM00852">
    <property type="entry name" value="MoCF_biosynth"/>
    <property type="match status" value="1"/>
</dbReference>
<dbReference type="Pfam" id="PF03453">
    <property type="entry name" value="MoeA_N"/>
    <property type="match status" value="1"/>
</dbReference>
<evidence type="ECO:0000313" key="11">
    <source>
        <dbReference type="EMBL" id="CAB4724606.1"/>
    </source>
</evidence>
<dbReference type="EMBL" id="CAEZYH010000062">
    <property type="protein sequence ID" value="CAB4724606.1"/>
    <property type="molecule type" value="Genomic_DNA"/>
</dbReference>
<comment type="cofactor">
    <cofactor evidence="1">
        <name>Mg(2+)</name>
        <dbReference type="ChEBI" id="CHEBI:18420"/>
    </cofactor>
</comment>
<evidence type="ECO:0000256" key="6">
    <source>
        <dbReference type="ARBA" id="ARBA00022723"/>
    </source>
</evidence>
<comment type="pathway">
    <text evidence="2">Cofactor biosynthesis; molybdopterin biosynthesis.</text>
</comment>
<dbReference type="Gene3D" id="2.40.340.10">
    <property type="entry name" value="MoeA, C-terminal, domain IV"/>
    <property type="match status" value="1"/>
</dbReference>
<keyword evidence="5" id="KW-0808">Transferase</keyword>
<dbReference type="Gene3D" id="3.40.980.10">
    <property type="entry name" value="MoaB/Mog-like domain"/>
    <property type="match status" value="1"/>
</dbReference>
<dbReference type="EMBL" id="CAFBPS010000030">
    <property type="protein sequence ID" value="CAB5026369.1"/>
    <property type="molecule type" value="Genomic_DNA"/>
</dbReference>
<evidence type="ECO:0000256" key="9">
    <source>
        <dbReference type="ARBA" id="ARBA00047317"/>
    </source>
</evidence>
<dbReference type="PANTHER" id="PTHR10192:SF5">
    <property type="entry name" value="GEPHYRIN"/>
    <property type="match status" value="1"/>
</dbReference>
<dbReference type="EC" id="2.10.1.1" evidence="3"/>
<comment type="catalytic activity">
    <reaction evidence="9">
        <text>adenylyl-molybdopterin + molybdate = Mo-molybdopterin + AMP + H(+)</text>
        <dbReference type="Rhea" id="RHEA:35047"/>
        <dbReference type="ChEBI" id="CHEBI:15378"/>
        <dbReference type="ChEBI" id="CHEBI:36264"/>
        <dbReference type="ChEBI" id="CHEBI:62727"/>
        <dbReference type="ChEBI" id="CHEBI:71302"/>
        <dbReference type="ChEBI" id="CHEBI:456215"/>
        <dbReference type="EC" id="2.10.1.1"/>
    </reaction>
</comment>